<dbReference type="PANTHER" id="PTHR35038:SF8">
    <property type="entry name" value="C-TYPE POLYHEME CYTOCHROME OMCC"/>
    <property type="match status" value="1"/>
</dbReference>
<dbReference type="Pfam" id="PF13435">
    <property type="entry name" value="Cytochrome_C554"/>
    <property type="match status" value="2"/>
</dbReference>
<dbReference type="Gene3D" id="3.90.10.10">
    <property type="entry name" value="Cytochrome C3"/>
    <property type="match status" value="1"/>
</dbReference>
<dbReference type="PROSITE" id="PS50005">
    <property type="entry name" value="TPR"/>
    <property type="match status" value="1"/>
</dbReference>
<reference evidence="4 5" key="1">
    <citation type="submission" date="2019-11" db="EMBL/GenBank/DDBJ databases">
        <authorList>
            <person name="Dong K."/>
        </authorList>
    </citation>
    <scope>NUCLEOTIDE SEQUENCE [LARGE SCALE GENOMIC DNA]</scope>
    <source>
        <strain evidence="4 5">NBRC 111993</strain>
    </source>
</reference>
<keyword evidence="5" id="KW-1185">Reference proteome</keyword>
<accession>A0A6L6JAB3</accession>
<organism evidence="4 5">
    <name type="scientific">Paracoccus aestuariivivens</name>
    <dbReference type="NCBI Taxonomy" id="1820333"/>
    <lineage>
        <taxon>Bacteria</taxon>
        <taxon>Pseudomonadati</taxon>
        <taxon>Pseudomonadota</taxon>
        <taxon>Alphaproteobacteria</taxon>
        <taxon>Rhodobacterales</taxon>
        <taxon>Paracoccaceae</taxon>
        <taxon>Paracoccus</taxon>
    </lineage>
</organism>
<evidence type="ECO:0000313" key="4">
    <source>
        <dbReference type="EMBL" id="MTH77064.1"/>
    </source>
</evidence>
<evidence type="ECO:0000259" key="3">
    <source>
        <dbReference type="Pfam" id="PF13435"/>
    </source>
</evidence>
<dbReference type="Gene3D" id="1.10.1130.10">
    <property type="entry name" value="Flavocytochrome C3, Chain A"/>
    <property type="match status" value="2"/>
</dbReference>
<dbReference type="Gene3D" id="1.25.10.10">
    <property type="entry name" value="Leucine-rich Repeat Variant"/>
    <property type="match status" value="1"/>
</dbReference>
<dbReference type="EMBL" id="WMIE01000001">
    <property type="protein sequence ID" value="MTH77064.1"/>
    <property type="molecule type" value="Genomic_DNA"/>
</dbReference>
<dbReference type="Gene3D" id="1.25.40.10">
    <property type="entry name" value="Tetratricopeptide repeat domain"/>
    <property type="match status" value="1"/>
</dbReference>
<feature type="domain" description="Cytochrome c-552/4" evidence="3">
    <location>
        <begin position="146"/>
        <end position="184"/>
    </location>
</feature>
<feature type="repeat" description="TPR" evidence="2">
    <location>
        <begin position="546"/>
        <end position="579"/>
    </location>
</feature>
<sequence length="624" mass="68967">MTASAQEVPDYIGSAQCASCHVDETEAWKTSDHGLAWTEPSDSTVVADFNNTEFHGNGMDVKFSKDEKGFHAKVTEMDGVTQDYNVHSVVGIKPLQQYLFETAPGKLQSFDVVWDVDKKEWFHLYPDSLLPPTDGMHWSGPYKNWNARCAECHSTGFEKNYNPQTRSYQSTQVEIGVGCEACHGPGSKHRDWAKDKQPLTISGLDAYGFTMPTQGGAEKWVQQCAGCHSRREAFNEGNPLPGTAYHDNYRLSLLTPDLYHADGQIREEDYEYGSFLQSKMYAKGVSCMNCHDPHTGERVAEGNTVCTQCHSPAGNPDFPSLPLKEFDTAAHHFHKEGSEGAQCKNCHMVEQTYMGNDERADHSFRIPRPDLSAQTGAPDACTTCHKDQTPEWAAAKIEEWYPNSTHRGPHFGTTFAQAAQDPAGALSNLLAIAKDESQADLVRATSLFLMQAAADEKTVQETTPMLSDDSPLIRASAARLQRAGNPQARVDNLIKLTTDPIRLVRMAAAQELLSAPLGQLPQQATANLRSAMAEWQKSLGNRLDFPETHMVMGGIAMVTRNYPAAINAFRETVQLDPQRIEAWSVLVRLEIGVNGKSAGRKLLDQALQSNPDNPTLLELRPQTQ</sequence>
<evidence type="ECO:0000313" key="5">
    <source>
        <dbReference type="Proteomes" id="UP000478183"/>
    </source>
</evidence>
<dbReference type="Proteomes" id="UP000478183">
    <property type="component" value="Unassembled WGS sequence"/>
</dbReference>
<dbReference type="InterPro" id="IPR011989">
    <property type="entry name" value="ARM-like"/>
</dbReference>
<dbReference type="InterPro" id="IPR051829">
    <property type="entry name" value="Multiheme_Cytochr_ET"/>
</dbReference>
<comment type="caution">
    <text evidence="4">The sequence shown here is derived from an EMBL/GenBank/DDBJ whole genome shotgun (WGS) entry which is preliminary data.</text>
</comment>
<feature type="domain" description="Cytochrome c-552/4" evidence="3">
    <location>
        <begin position="16"/>
        <end position="43"/>
    </location>
</feature>
<keyword evidence="1" id="KW-0732">Signal</keyword>
<dbReference type="SUPFAM" id="SSF48695">
    <property type="entry name" value="Multiheme cytochromes"/>
    <property type="match status" value="1"/>
</dbReference>
<evidence type="ECO:0000256" key="1">
    <source>
        <dbReference type="ARBA" id="ARBA00022729"/>
    </source>
</evidence>
<evidence type="ECO:0000256" key="2">
    <source>
        <dbReference type="PROSITE-ProRule" id="PRU00339"/>
    </source>
</evidence>
<dbReference type="InterPro" id="IPR023155">
    <property type="entry name" value="Cyt_c-552/4"/>
</dbReference>
<proteinExistence type="predicted"/>
<name>A0A6L6JAB3_9RHOB</name>
<gene>
    <name evidence="4" type="ORF">GL286_04940</name>
</gene>
<dbReference type="CDD" id="cd08168">
    <property type="entry name" value="Cytochrom_C3"/>
    <property type="match status" value="1"/>
</dbReference>
<dbReference type="InterPro" id="IPR019734">
    <property type="entry name" value="TPR_rpt"/>
</dbReference>
<dbReference type="InterPro" id="IPR011990">
    <property type="entry name" value="TPR-like_helical_dom_sf"/>
</dbReference>
<dbReference type="PANTHER" id="PTHR35038">
    <property type="entry name" value="DISSIMILATORY SULFITE REDUCTASE SIRA"/>
    <property type="match status" value="1"/>
</dbReference>
<keyword evidence="2" id="KW-0802">TPR repeat</keyword>
<dbReference type="GO" id="GO:0016491">
    <property type="term" value="F:oxidoreductase activity"/>
    <property type="evidence" value="ECO:0007669"/>
    <property type="project" value="TreeGrafter"/>
</dbReference>
<dbReference type="AlphaFoldDB" id="A0A6L6JAB3"/>
<dbReference type="InterPro" id="IPR036280">
    <property type="entry name" value="Multihaem_cyt_sf"/>
</dbReference>
<dbReference type="SUPFAM" id="SSF48452">
    <property type="entry name" value="TPR-like"/>
    <property type="match status" value="1"/>
</dbReference>
<dbReference type="OrthoDB" id="9814800at2"/>
<protein>
    <recommendedName>
        <fullName evidence="3">Cytochrome c-552/4 domain-containing protein</fullName>
    </recommendedName>
</protein>